<dbReference type="STRING" id="929556.Solca_0309"/>
<feature type="transmembrane region" description="Helical" evidence="1">
    <location>
        <begin position="285"/>
        <end position="304"/>
    </location>
</feature>
<name>H8KXN7_SOLCM</name>
<keyword evidence="1" id="KW-1133">Transmembrane helix</keyword>
<feature type="domain" description="7TM-DISM receptor extracellular" evidence="4">
    <location>
        <begin position="43"/>
        <end position="172"/>
    </location>
</feature>
<dbReference type="eggNOG" id="COG4191">
    <property type="taxonomic scope" value="Bacteria"/>
</dbReference>
<keyword evidence="2" id="KW-0732">Signal</keyword>
<feature type="chain" id="PRO_5003613309" evidence="2">
    <location>
        <begin position="25"/>
        <end position="646"/>
    </location>
</feature>
<evidence type="ECO:0000256" key="1">
    <source>
        <dbReference type="SAM" id="Phobius"/>
    </source>
</evidence>
<feature type="transmembrane region" description="Helical" evidence="1">
    <location>
        <begin position="368"/>
        <end position="389"/>
    </location>
</feature>
<dbReference type="HOGENOM" id="CLU_426831_0_0_10"/>
<feature type="transmembrane region" description="Helical" evidence="1">
    <location>
        <begin position="338"/>
        <end position="356"/>
    </location>
</feature>
<keyword evidence="1" id="KW-0812">Transmembrane</keyword>
<evidence type="ECO:0000313" key="6">
    <source>
        <dbReference type="Proteomes" id="UP000007590"/>
    </source>
</evidence>
<evidence type="ECO:0000256" key="2">
    <source>
        <dbReference type="SAM" id="SignalP"/>
    </source>
</evidence>
<evidence type="ECO:0000313" key="5">
    <source>
        <dbReference type="EMBL" id="AFD05452.1"/>
    </source>
</evidence>
<evidence type="ECO:0000259" key="3">
    <source>
        <dbReference type="Pfam" id="PF07695"/>
    </source>
</evidence>
<feature type="transmembrane region" description="Helical" evidence="1">
    <location>
        <begin position="188"/>
        <end position="210"/>
    </location>
</feature>
<sequence>MKFVVKLFVFTFLVAISSVSPVFAQKTVEIKDDLNQHIFSYGEIEYLEDPHNDFSISEVSSPVFNSRFQPSEKYNPENFNHQSSYWYRIKVRHSESLAKNWIIEFYDQTIDSIDFFVPKDSGFVLTKLGDGLNFDNRSFSHKNFEIALHNYPGKEVVYYFKIKSAQRADVIVVVKSVNWFISYALNEYFFFGLFYGMILIFCFYNLLMFFAVRESHYLYYIGYMLSIGLYEMCADGIAYQFLWPNMPNWNQHAIGYSMYVVAVSALLFTRDLLNVRDRSKKLDNLLLGMLGARTIFFLACIFINSNWFNYKVVEFFTLAVVFYVGISIRLQGYRPARFYVLGYSFLFLGFIVKILIHFNVSWIPFGPVTHYFLSFCFLVEMICLSFAIGDKVRMLNKEMHLAQEETINQLTINQQLKDELNNELESKVEQKTHQLIEKSEFIEKQNIELLAANEKLHVQAEEIARINKLLESDNVALKTDVAKVTEARIMSKDVDFEEFSKMYPDKESCFRFLAEVKWPESYVCRRCGHTHHCNGHSPYSRRCTKCSYDESVTAYTILQNTRIDITKAFYMIFLIYSSKGKISSHKLSEILDIRQSTCWAYSSKIKKVMKEKKKAGTLHESDGWSTLIMDEELEFSQAASIEVAEV</sequence>
<gene>
    <name evidence="5" type="ordered locus">Solca_0309</name>
</gene>
<dbReference type="OrthoDB" id="9783459at2"/>
<feature type="transmembrane region" description="Helical" evidence="1">
    <location>
        <begin position="310"/>
        <end position="326"/>
    </location>
</feature>
<dbReference type="InterPro" id="IPR011622">
    <property type="entry name" value="7TMR_DISM_rcpt_extracell_dom2"/>
</dbReference>
<evidence type="ECO:0000259" key="4">
    <source>
        <dbReference type="Pfam" id="PF07696"/>
    </source>
</evidence>
<dbReference type="Pfam" id="PF07696">
    <property type="entry name" value="7TMR-DISMED2"/>
    <property type="match status" value="1"/>
</dbReference>
<dbReference type="Gene3D" id="2.60.40.2380">
    <property type="match status" value="1"/>
</dbReference>
<organism evidence="5 6">
    <name type="scientific">Solitalea canadensis (strain ATCC 29591 / DSM 3403 / JCM 21819 / LMG 8368 / NBRC 15130 / NCIMB 12057 / USAM 9D)</name>
    <name type="common">Flexibacter canadensis</name>
    <dbReference type="NCBI Taxonomy" id="929556"/>
    <lineage>
        <taxon>Bacteria</taxon>
        <taxon>Pseudomonadati</taxon>
        <taxon>Bacteroidota</taxon>
        <taxon>Sphingobacteriia</taxon>
        <taxon>Sphingobacteriales</taxon>
        <taxon>Sphingobacteriaceae</taxon>
        <taxon>Solitalea</taxon>
    </lineage>
</organism>
<proteinExistence type="predicted"/>
<protein>
    <submittedName>
        <fullName evidence="5">7TM-containing protein possibly involved in signal transduction</fullName>
    </submittedName>
</protein>
<keyword evidence="1" id="KW-0472">Membrane</keyword>
<feature type="transmembrane region" description="Helical" evidence="1">
    <location>
        <begin position="217"/>
        <end position="242"/>
    </location>
</feature>
<dbReference type="InterPro" id="IPR011623">
    <property type="entry name" value="7TMR_DISM_rcpt_extracell_dom1"/>
</dbReference>
<dbReference type="RefSeq" id="WP_014678680.1">
    <property type="nucleotide sequence ID" value="NC_017770.1"/>
</dbReference>
<dbReference type="KEGG" id="scn:Solca_0309"/>
<feature type="signal peptide" evidence="2">
    <location>
        <begin position="1"/>
        <end position="24"/>
    </location>
</feature>
<dbReference type="EMBL" id="CP003349">
    <property type="protein sequence ID" value="AFD05452.1"/>
    <property type="molecule type" value="Genomic_DNA"/>
</dbReference>
<feature type="domain" description="7TM-DISM receptor extracellular" evidence="3">
    <location>
        <begin position="187"/>
        <end position="391"/>
    </location>
</feature>
<dbReference type="Proteomes" id="UP000007590">
    <property type="component" value="Chromosome"/>
</dbReference>
<dbReference type="Pfam" id="PF07695">
    <property type="entry name" value="7TMR-DISM_7TM"/>
    <property type="match status" value="1"/>
</dbReference>
<dbReference type="AlphaFoldDB" id="H8KXN7"/>
<feature type="transmembrane region" description="Helical" evidence="1">
    <location>
        <begin position="254"/>
        <end position="273"/>
    </location>
</feature>
<keyword evidence="6" id="KW-1185">Reference proteome</keyword>
<reference evidence="5" key="1">
    <citation type="submission" date="2012-02" db="EMBL/GenBank/DDBJ databases">
        <title>The complete genome of Solitalea canadensis DSM 3403.</title>
        <authorList>
            <consortium name="US DOE Joint Genome Institute (JGI-PGF)"/>
            <person name="Lucas S."/>
            <person name="Copeland A."/>
            <person name="Lapidus A."/>
            <person name="Glavina del Rio T."/>
            <person name="Dalin E."/>
            <person name="Tice H."/>
            <person name="Bruce D."/>
            <person name="Goodwin L."/>
            <person name="Pitluck S."/>
            <person name="Peters L."/>
            <person name="Ovchinnikova G."/>
            <person name="Lu M."/>
            <person name="Kyrpides N."/>
            <person name="Mavromatis K."/>
            <person name="Ivanova N."/>
            <person name="Brettin T."/>
            <person name="Detter J.C."/>
            <person name="Han C."/>
            <person name="Larimer F."/>
            <person name="Land M."/>
            <person name="Hauser L."/>
            <person name="Markowitz V."/>
            <person name="Cheng J.-F."/>
            <person name="Hugenholtz P."/>
            <person name="Woyke T."/>
            <person name="Wu D."/>
            <person name="Spring S."/>
            <person name="Schroeder M."/>
            <person name="Kopitz M."/>
            <person name="Brambilla E."/>
            <person name="Klenk H.-P."/>
            <person name="Eisen J.A."/>
        </authorList>
    </citation>
    <scope>NUCLEOTIDE SEQUENCE</scope>
    <source>
        <strain evidence="5">DSM 3403</strain>
    </source>
</reference>
<accession>H8KXN7</accession>